<dbReference type="PANTHER" id="PTHR22600:SF57">
    <property type="entry name" value="BETA-N-ACETYLHEXOSAMINIDASE"/>
    <property type="match status" value="1"/>
</dbReference>
<dbReference type="EMBL" id="BAAAUV010000019">
    <property type="protein sequence ID" value="GAA3229447.1"/>
    <property type="molecule type" value="Genomic_DNA"/>
</dbReference>
<evidence type="ECO:0000259" key="6">
    <source>
        <dbReference type="Pfam" id="PF00728"/>
    </source>
</evidence>
<evidence type="ECO:0000313" key="8">
    <source>
        <dbReference type="EMBL" id="GAA3229447.1"/>
    </source>
</evidence>
<dbReference type="InterPro" id="IPR017853">
    <property type="entry name" value="GH"/>
</dbReference>
<gene>
    <name evidence="8" type="ORF">GCM10010468_59370</name>
</gene>
<evidence type="ECO:0000313" key="9">
    <source>
        <dbReference type="Proteomes" id="UP001501237"/>
    </source>
</evidence>
<dbReference type="Gene3D" id="3.20.20.80">
    <property type="entry name" value="Glycosidases"/>
    <property type="match status" value="1"/>
</dbReference>
<organism evidence="8 9">
    <name type="scientific">Actinocorallia longicatena</name>
    <dbReference type="NCBI Taxonomy" id="111803"/>
    <lineage>
        <taxon>Bacteria</taxon>
        <taxon>Bacillati</taxon>
        <taxon>Actinomycetota</taxon>
        <taxon>Actinomycetes</taxon>
        <taxon>Streptosporangiales</taxon>
        <taxon>Thermomonosporaceae</taxon>
        <taxon>Actinocorallia</taxon>
    </lineage>
</organism>
<comment type="catalytic activity">
    <reaction evidence="1">
        <text>Hydrolysis of terminal non-reducing N-acetyl-D-hexosamine residues in N-acetyl-beta-D-hexosaminides.</text>
        <dbReference type="EC" id="3.2.1.52"/>
    </reaction>
</comment>
<dbReference type="Proteomes" id="UP001501237">
    <property type="component" value="Unassembled WGS sequence"/>
</dbReference>
<dbReference type="Gene3D" id="3.30.379.10">
    <property type="entry name" value="Chitobiase/beta-hexosaminidase domain 2-like"/>
    <property type="match status" value="1"/>
</dbReference>
<reference evidence="9" key="1">
    <citation type="journal article" date="2019" name="Int. J. Syst. Evol. Microbiol.">
        <title>The Global Catalogue of Microorganisms (GCM) 10K type strain sequencing project: providing services to taxonomists for standard genome sequencing and annotation.</title>
        <authorList>
            <consortium name="The Broad Institute Genomics Platform"/>
            <consortium name="The Broad Institute Genome Sequencing Center for Infectious Disease"/>
            <person name="Wu L."/>
            <person name="Ma J."/>
        </authorList>
    </citation>
    <scope>NUCLEOTIDE SEQUENCE [LARGE SCALE GENOMIC DNA]</scope>
    <source>
        <strain evidence="9">JCM 9377</strain>
    </source>
</reference>
<keyword evidence="5" id="KW-0326">Glycosidase</keyword>
<dbReference type="Pfam" id="PF00728">
    <property type="entry name" value="Glyco_hydro_20"/>
    <property type="match status" value="1"/>
</dbReference>
<protein>
    <recommendedName>
        <fullName evidence="3">beta-N-acetylhexosaminidase</fullName>
        <ecNumber evidence="3">3.2.1.52</ecNumber>
    </recommendedName>
</protein>
<evidence type="ECO:0000256" key="1">
    <source>
        <dbReference type="ARBA" id="ARBA00001231"/>
    </source>
</evidence>
<feature type="domain" description="Beta-hexosaminidase bacterial type N-terminal" evidence="7">
    <location>
        <begin position="3"/>
        <end position="129"/>
    </location>
</feature>
<dbReference type="InterPro" id="IPR015883">
    <property type="entry name" value="Glyco_hydro_20_cat"/>
</dbReference>
<evidence type="ECO:0000256" key="3">
    <source>
        <dbReference type="ARBA" id="ARBA00012663"/>
    </source>
</evidence>
<dbReference type="SUPFAM" id="SSF51445">
    <property type="entry name" value="(Trans)glycosidases"/>
    <property type="match status" value="1"/>
</dbReference>
<feature type="domain" description="Glycoside hydrolase family 20 catalytic" evidence="6">
    <location>
        <begin position="132"/>
        <end position="465"/>
    </location>
</feature>
<keyword evidence="9" id="KW-1185">Reference proteome</keyword>
<dbReference type="EC" id="3.2.1.52" evidence="3"/>
<dbReference type="CDD" id="cd06568">
    <property type="entry name" value="GH20_SpHex_like"/>
    <property type="match status" value="1"/>
</dbReference>
<dbReference type="InterPro" id="IPR029018">
    <property type="entry name" value="Hex-like_dom2"/>
</dbReference>
<dbReference type="PANTHER" id="PTHR22600">
    <property type="entry name" value="BETA-HEXOSAMINIDASE"/>
    <property type="match status" value="1"/>
</dbReference>
<dbReference type="SUPFAM" id="SSF55545">
    <property type="entry name" value="beta-N-acetylhexosaminidase-like domain"/>
    <property type="match status" value="1"/>
</dbReference>
<evidence type="ECO:0000256" key="5">
    <source>
        <dbReference type="ARBA" id="ARBA00023295"/>
    </source>
</evidence>
<sequence length="498" mass="53223">MELSVIPAPQSVTLGDGAFVLTAETAVSAPEGRAAAELTGLLRTATGFPLPLAGDGAIALIIEDGPQDGLDAEAYRLESTPAGVTITASTDEGLFRGVQTLRQLLPAAIESAAPVTAEWIVPAVTITDAPRFPWRGVLLDVARHFFDVAAVKRFIDRLVPYKLNILHLHLTDDQGWRLEIPSHPKLTSVGAATQVGGGAGGFFSREGYAEILAYAADRYITVVPEIDLPGHTQAAMAAYPSLAPSWPLDSRVEESLVRLLIDRDGRPVVYTGTEVGFSEIAIGKDETYAFLRDVLGSVAAQTPGGYLHIGGDEALKTTPEDYAEFLQRVLPIVPDTGKTVVAWQEAAASGALPPGTRLQYWRPTTEPVPEAVGKAAGGGVKLIMSPADRAYLDLKYDESTPLGLTWAGTLGVERSYDWDPADPVPGADVVGVEAALWSETLSTPDDLDFMLYPRLPGLAEVAWSAPGRDWDAYRARLAAHPARWDSAGITNYFRSSEL</sequence>
<dbReference type="RefSeq" id="WP_344834906.1">
    <property type="nucleotide sequence ID" value="NZ_BAAAUV010000019.1"/>
</dbReference>
<evidence type="ECO:0000259" key="7">
    <source>
        <dbReference type="Pfam" id="PF02838"/>
    </source>
</evidence>
<dbReference type="InterPro" id="IPR025705">
    <property type="entry name" value="Beta_hexosaminidase_sua/sub"/>
</dbReference>
<dbReference type="InterPro" id="IPR015882">
    <property type="entry name" value="HEX_bac_N"/>
</dbReference>
<keyword evidence="4" id="KW-0378">Hydrolase</keyword>
<name>A0ABP6QHT5_9ACTN</name>
<comment type="caution">
    <text evidence="8">The sequence shown here is derived from an EMBL/GenBank/DDBJ whole genome shotgun (WGS) entry which is preliminary data.</text>
</comment>
<evidence type="ECO:0000256" key="4">
    <source>
        <dbReference type="ARBA" id="ARBA00022801"/>
    </source>
</evidence>
<accession>A0ABP6QHT5</accession>
<dbReference type="PRINTS" id="PR00738">
    <property type="entry name" value="GLHYDRLASE20"/>
</dbReference>
<proteinExistence type="inferred from homology"/>
<evidence type="ECO:0000256" key="2">
    <source>
        <dbReference type="ARBA" id="ARBA00006285"/>
    </source>
</evidence>
<dbReference type="Pfam" id="PF02838">
    <property type="entry name" value="Glyco_hydro_20b"/>
    <property type="match status" value="1"/>
</dbReference>
<comment type="similarity">
    <text evidence="2">Belongs to the glycosyl hydrolase 20 family.</text>
</comment>